<dbReference type="PROSITE" id="PS51257">
    <property type="entry name" value="PROKAR_LIPOPROTEIN"/>
    <property type="match status" value="1"/>
</dbReference>
<protein>
    <submittedName>
        <fullName evidence="4">Uncharacterized protein LOC100906701</fullName>
    </submittedName>
</protein>
<dbReference type="RefSeq" id="XP_003742883.1">
    <property type="nucleotide sequence ID" value="XM_003742835.1"/>
</dbReference>
<dbReference type="AlphaFoldDB" id="A0AAJ6QSS7"/>
<feature type="transmembrane region" description="Helical" evidence="2">
    <location>
        <begin position="12"/>
        <end position="35"/>
    </location>
</feature>
<name>A0AAJ6QSS7_9ACAR</name>
<keyword evidence="2" id="KW-0472">Membrane</keyword>
<reference evidence="4" key="1">
    <citation type="submission" date="2025-08" db="UniProtKB">
        <authorList>
            <consortium name="RefSeq"/>
        </authorList>
    </citation>
    <scope>IDENTIFICATION</scope>
</reference>
<evidence type="ECO:0000313" key="3">
    <source>
        <dbReference type="Proteomes" id="UP000694867"/>
    </source>
</evidence>
<keyword evidence="3" id="KW-1185">Reference proteome</keyword>
<accession>A0AAJ6QSS7</accession>
<dbReference type="KEGG" id="goe:100906701"/>
<evidence type="ECO:0000256" key="1">
    <source>
        <dbReference type="SAM" id="MobiDB-lite"/>
    </source>
</evidence>
<sequence>MSAERVLERRKILLSCLSVYAISMLAVGCTDGAMLRFGILFPKVFCDDYTRCDNESLCLNHLNLTTGCYEKLCVPQENLTRLSCETLNCQQDFECKPCTARSADCDGLGYECVPERHQSCLTLRCEDDYECVQQRPIPGRGPACRANLAVDTHICKKREYREYPRTSPSPIVARPQQKPSSNSHLSPLGSPLGRF</sequence>
<dbReference type="Proteomes" id="UP000694867">
    <property type="component" value="Unplaced"/>
</dbReference>
<keyword evidence="2" id="KW-1133">Transmembrane helix</keyword>
<evidence type="ECO:0000313" key="4">
    <source>
        <dbReference type="RefSeq" id="XP_003742883.1"/>
    </source>
</evidence>
<dbReference type="GeneID" id="100906701"/>
<proteinExistence type="predicted"/>
<feature type="region of interest" description="Disordered" evidence="1">
    <location>
        <begin position="165"/>
        <end position="195"/>
    </location>
</feature>
<evidence type="ECO:0000256" key="2">
    <source>
        <dbReference type="SAM" id="Phobius"/>
    </source>
</evidence>
<keyword evidence="2" id="KW-0812">Transmembrane</keyword>
<organism evidence="3 4">
    <name type="scientific">Galendromus occidentalis</name>
    <name type="common">western predatory mite</name>
    <dbReference type="NCBI Taxonomy" id="34638"/>
    <lineage>
        <taxon>Eukaryota</taxon>
        <taxon>Metazoa</taxon>
        <taxon>Ecdysozoa</taxon>
        <taxon>Arthropoda</taxon>
        <taxon>Chelicerata</taxon>
        <taxon>Arachnida</taxon>
        <taxon>Acari</taxon>
        <taxon>Parasitiformes</taxon>
        <taxon>Mesostigmata</taxon>
        <taxon>Gamasina</taxon>
        <taxon>Phytoseioidea</taxon>
        <taxon>Phytoseiidae</taxon>
        <taxon>Typhlodrominae</taxon>
        <taxon>Galendromus</taxon>
    </lineage>
</organism>
<gene>
    <name evidence="4" type="primary">LOC100906701</name>
</gene>